<dbReference type="Proteomes" id="UP000596035">
    <property type="component" value="Chromosome"/>
</dbReference>
<dbReference type="InterPro" id="IPR013783">
    <property type="entry name" value="Ig-like_fold"/>
</dbReference>
<feature type="domain" description="SpaA-like prealbumin fold" evidence="7">
    <location>
        <begin position="614"/>
        <end position="719"/>
    </location>
</feature>
<dbReference type="Proteomes" id="UP000196710">
    <property type="component" value="Chromosome"/>
</dbReference>
<feature type="domain" description="SpaA-like prealbumin fold" evidence="7">
    <location>
        <begin position="1905"/>
        <end position="1989"/>
    </location>
</feature>
<feature type="domain" description="T-Q ester bond containing" evidence="8">
    <location>
        <begin position="1325"/>
        <end position="1442"/>
    </location>
</feature>
<dbReference type="PANTHER" id="PTHR36108">
    <property type="entry name" value="COLOSSIN-B-RELATED"/>
    <property type="match status" value="1"/>
</dbReference>
<dbReference type="EMBL" id="CP065321">
    <property type="protein sequence ID" value="QQR30753.1"/>
    <property type="molecule type" value="Genomic_DNA"/>
</dbReference>
<dbReference type="Gene3D" id="2.60.40.10">
    <property type="entry name" value="Immunoglobulins"/>
    <property type="match status" value="9"/>
</dbReference>
<dbReference type="InterPro" id="IPR041033">
    <property type="entry name" value="SpaA_PFL_dom_1"/>
</dbReference>
<feature type="domain" description="SpaA-like prealbumin fold" evidence="7">
    <location>
        <begin position="741"/>
        <end position="832"/>
    </location>
</feature>
<evidence type="ECO:0000256" key="1">
    <source>
        <dbReference type="ARBA" id="ARBA00007257"/>
    </source>
</evidence>
<feature type="chain" id="PRO_5043938110" evidence="6">
    <location>
        <begin position="29"/>
        <end position="2126"/>
    </location>
</feature>
<feature type="compositionally biased region" description="Low complexity" evidence="4">
    <location>
        <begin position="38"/>
        <end position="60"/>
    </location>
</feature>
<feature type="domain" description="SpaA-like prealbumin fold" evidence="7">
    <location>
        <begin position="418"/>
        <end position="505"/>
    </location>
</feature>
<feature type="domain" description="T-Q ester bond containing" evidence="8">
    <location>
        <begin position="1695"/>
        <end position="1812"/>
    </location>
</feature>
<evidence type="ECO:0000256" key="5">
    <source>
        <dbReference type="SAM" id="Phobius"/>
    </source>
</evidence>
<evidence type="ECO:0000313" key="10">
    <source>
        <dbReference type="EMBL" id="QQR30753.1"/>
    </source>
</evidence>
<feature type="compositionally biased region" description="Low complexity" evidence="4">
    <location>
        <begin position="72"/>
        <end position="101"/>
    </location>
</feature>
<keyword evidence="11" id="KW-1185">Reference proteome</keyword>
<reference evidence="9" key="1">
    <citation type="journal article" date="2017" name="Genome Announc.">
        <title>High-Quality Whole-Genome Sequences of the Oligo-Mouse-Microbiota Bacterial Community.</title>
        <authorList>
            <person name="Garzetti D."/>
            <person name="Brugiroux S."/>
            <person name="Bunk B."/>
            <person name="Pukall R."/>
            <person name="McCoy K.D."/>
            <person name="Macpherson A.J."/>
            <person name="Stecher B."/>
        </authorList>
    </citation>
    <scope>NUCLEOTIDE SEQUENCE</scope>
    <source>
        <strain evidence="9">KB18</strain>
    </source>
</reference>
<dbReference type="RefSeq" id="WP_066539897.1">
    <property type="nucleotide sequence ID" value="NZ_CP021422.1"/>
</dbReference>
<dbReference type="SUPFAM" id="SSF49452">
    <property type="entry name" value="Starch-binding domain-like"/>
    <property type="match status" value="1"/>
</dbReference>
<evidence type="ECO:0000259" key="8">
    <source>
        <dbReference type="Pfam" id="PF18202"/>
    </source>
</evidence>
<feature type="domain" description="T-Q ester bond containing" evidence="8">
    <location>
        <begin position="1447"/>
        <end position="1564"/>
    </location>
</feature>
<evidence type="ECO:0000313" key="12">
    <source>
        <dbReference type="Proteomes" id="UP000596035"/>
    </source>
</evidence>
<keyword evidence="5" id="KW-0472">Membrane</keyword>
<sequence length="2126" mass="229021">MQKTMKRTLALILAVVLCFSAMPFSAFAVEMTPDETLSSHAPSSEAPAESSQPEPSAAPETGPESSAAPEESAVTSTGSSPAPSTEPTAEPAADPTPEPATGSDDSGLTPGTELDMNRVWPALRRAQARAAGKFGTDGTLYVGDYCFPGGVGTPPTLGEYIGPMPIETMRYGSNNVAAFCIEHEKESGSGMGYTWMDLSTNNQETLGTILALGFQWNAASPWAVPSDNSDKWVVTQVLIWETIAGHAFLQGNGLIGIESGVDADMQMISAHAYNPTKFMEYYRDLKKRLNDYFKVPSFANKEASKADTITLRWDGSKYSATVTDSNGVLNNYKFENCLKNVKVTANGNSLTLSTTSPILSPVTSSQVQSDNNLAGGKGAVAVWRTADRNFQDFATYYKEGGDPVSCYIKVKTDAVGSAGLVKTSEDGKVEGIQFQITGSDGSSTTKTTDASGNIDIEGLPIYSADGSKITYTATEINVPNKYVKPESQTFQLTEGQTASIHFENKLKRWRVTVTKSDEQTGSTPQGNGSLAGAKYGVYRGNELVKEYTTDENGQFTTDYYPYGEDWTLREISASPGYLVSEESTKLCEIPAGSNEENNDNTASVTETIICGGVSVEKRDSKTGERPQGDADFSGIQFEIVNKSKNPVEVGGKKAAPDEVAMTITTNAQGVATTGPNVLPYGDYLIRESKTNASMLKTFTEEIPVTVSENGKVYTFTAENDVVRGGIAVEKRDSQTGERPQGNADFSGITFEIVNSSRNPVEVDGTTYATGQVVATLITDESGYASTEDEILPYGTYTLREVSTNDSMLHTFKEQTVPVTEHKKTYVVTAENDVVRGGLSVEKRDSITGSTPQGNADFFGITFEIINDSRNPVIVGDKSIGHGEVALTLTTDSEGKASTAADALPYGSYVLHESATNESMLNTAPDQPVEVTENGKVYPFFMDNEVVRGGVLIEKRDLESLLLTPLGGASLDGTLFEITNKSRNPVYVNGALYQPDEVCLTIEVKDGVAQSDVRALPYGSYTLAESKPGTGYLWTDKTIRPFDVLEDGSVKEYREGDAAYNQVKRGDLKFVKVGEKNMHRFANVAFKLTSQTTGESHILLTDANGEVRTETKWNAHSLNTNGNDEKPEAEWNDETGTWFGLTTEEWMVETQDGLCALPYDYYTLQELRCEGNKGYALVTVPNIFISRDSTVIELGTIDDHEEGIPEIGTTATVDGEKTAEPLSEITLVDTVRYSGLTVGKTYKLSGVLMDKATGEPLTVDGKQITAEKEFTPKAESGTEELSYTFNASALAGKSVVIFEDLFEGENKVASHADIEDEGQTVSFTEPKIGTTATANGEHTAEPVGDITIIDTVKYSGLIPGKEYTVKGVLMDKATGKPLTVNDKGITAEATFRASKAEGTIDIPFTFDASALAGKTVVAFETLYRDKLEVCAHTDIEDKDQTVTFSEKPEIKTTATVDGEKKAEPKGEITITDTVSYTGLTPGKAYKLSGVLMDKASGAPLLVDGQQVTAEKEFIPENASGAVKMAFTFDASSLAGKTVVVFESLYHEDKEIAVHADINDLGQTVEFTTPDKPEIKTTAAVNGEKKAEPVGEVTITDTVSYSGLTPGKTYKLSGVLMDKTTDEKLLVNDKEITAEKEFTPESASGSVDMTFTFDASALAGKSVVVFEILYHEGVEIAAHADITDEGQTVEFTTPGKPEIKTTAIVNGEKETDPLDEVTITDKITYSGLTPGKPYTVSGVLMDKGTGEKLLVDGKEVTATADFTPETAEGSLELAFTFNASTLAGKSIVVFETLYQEGVEVFVHADINDKNQTISIRGRGGLLIRKTAEDNFVEGISFLVTGKDYAKKFKTDKNGEIRIENLTPGEYTVTEISDKMTARYEIQEGKTVAVTAGDTAEVKFHNKLLRGQIVGRKTDTEGNPLEGVTFGLFAKDAQEFTAEKAIATAKTDKAGKFQFDKVPYGDYQIKELEALPGYVMLAGTVPVKVDSSTVTLEDIQNSKTQIVISKIDSATGKELPGAKLELKDKDGKVVESWTSTDKPHTIEKLPAGEYVLHEVSAPKGYELAEDIKFTVKDDGEAITVVMKDKPSNSVDTPQTGDRGWLLALAVFGVSLGGVVISLVLSRKKKNENE</sequence>
<reference evidence="11" key="2">
    <citation type="submission" date="2017-05" db="EMBL/GenBank/DDBJ databases">
        <title>Improved OligoMM genomes.</title>
        <authorList>
            <person name="Garzetti D."/>
        </authorList>
    </citation>
    <scope>NUCLEOTIDE SEQUENCE [LARGE SCALE GENOMIC DNA]</scope>
    <source>
        <strain evidence="11">KB18</strain>
    </source>
</reference>
<feature type="domain" description="T-Q ester bond containing" evidence="8">
    <location>
        <begin position="1571"/>
        <end position="1688"/>
    </location>
</feature>
<keyword evidence="5" id="KW-0812">Transmembrane</keyword>
<evidence type="ECO:0000313" key="11">
    <source>
        <dbReference type="Proteomes" id="UP000196710"/>
    </source>
</evidence>
<dbReference type="Pfam" id="PF17802">
    <property type="entry name" value="SpaA"/>
    <property type="match status" value="7"/>
</dbReference>
<feature type="domain" description="SpaA-like prealbumin fold" evidence="7">
    <location>
        <begin position="1820"/>
        <end position="1900"/>
    </location>
</feature>
<feature type="domain" description="SpaA-like prealbumin fold" evidence="7">
    <location>
        <begin position="1998"/>
        <end position="2082"/>
    </location>
</feature>
<dbReference type="Gene3D" id="2.60.40.3930">
    <property type="match status" value="5"/>
</dbReference>
<protein>
    <submittedName>
        <fullName evidence="10">VaFE repeat-containing surface-anchored protein</fullName>
    </submittedName>
</protein>
<dbReference type="PANTHER" id="PTHR36108:SF13">
    <property type="entry name" value="COLOSSIN-B-RELATED"/>
    <property type="match status" value="1"/>
</dbReference>
<keyword evidence="2" id="KW-0964">Secreted</keyword>
<dbReference type="InterPro" id="IPR041100">
    <property type="entry name" value="TQ"/>
</dbReference>
<evidence type="ECO:0000313" key="9">
    <source>
        <dbReference type="EMBL" id="ASB41495.1"/>
    </source>
</evidence>
<dbReference type="InterPro" id="IPR013784">
    <property type="entry name" value="Carb-bd-like_fold"/>
</dbReference>
<evidence type="ECO:0000256" key="3">
    <source>
        <dbReference type="ARBA" id="ARBA00022729"/>
    </source>
</evidence>
<name>A0A1Z2XSV1_9FIRM</name>
<feature type="region of interest" description="Disordered" evidence="4">
    <location>
        <begin position="36"/>
        <end position="116"/>
    </location>
</feature>
<comment type="similarity">
    <text evidence="1">Belongs to the serine-aspartate repeat-containing protein (SDr) family.</text>
</comment>
<keyword evidence="5" id="KW-1133">Transmembrane helix</keyword>
<reference evidence="10 12" key="3">
    <citation type="submission" date="2020-11" db="EMBL/GenBank/DDBJ databases">
        <title>Closed and high quality bacterial genomes of the OMM12 community.</title>
        <authorList>
            <person name="Marbouty M."/>
            <person name="Lamy-Besnier Q."/>
            <person name="Debarbieux L."/>
            <person name="Koszul R."/>
        </authorList>
    </citation>
    <scope>NUCLEOTIDE SEQUENCE [LARGE SCALE GENOMIC DNA]</scope>
    <source>
        <strain evidence="10 12">KB18</strain>
    </source>
</reference>
<evidence type="ECO:0000259" key="7">
    <source>
        <dbReference type="Pfam" id="PF17802"/>
    </source>
</evidence>
<dbReference type="Pfam" id="PF18202">
    <property type="entry name" value="TQ"/>
    <property type="match status" value="5"/>
</dbReference>
<feature type="signal peptide" evidence="6">
    <location>
        <begin position="1"/>
        <end position="28"/>
    </location>
</feature>
<accession>A0A1Z2XSV1</accession>
<evidence type="ECO:0000256" key="2">
    <source>
        <dbReference type="ARBA" id="ARBA00022525"/>
    </source>
</evidence>
<evidence type="ECO:0000256" key="4">
    <source>
        <dbReference type="SAM" id="MobiDB-lite"/>
    </source>
</evidence>
<feature type="domain" description="T-Q ester bond containing" evidence="8">
    <location>
        <begin position="1204"/>
        <end position="1321"/>
    </location>
</feature>
<dbReference type="SUPFAM" id="SSF49478">
    <property type="entry name" value="Cna protein B-type domain"/>
    <property type="match status" value="2"/>
</dbReference>
<organism evidence="10 12">
    <name type="scientific">Acutalibacter muris</name>
    <dbReference type="NCBI Taxonomy" id="1796620"/>
    <lineage>
        <taxon>Bacteria</taxon>
        <taxon>Bacillati</taxon>
        <taxon>Bacillota</taxon>
        <taxon>Clostridia</taxon>
        <taxon>Eubacteriales</taxon>
        <taxon>Acutalibacteraceae</taxon>
        <taxon>Acutalibacter</taxon>
    </lineage>
</organism>
<dbReference type="NCBIfam" id="NF033903">
    <property type="entry name" value="VaFE_rpt"/>
    <property type="match status" value="5"/>
</dbReference>
<keyword evidence="3 6" id="KW-0732">Signal</keyword>
<gene>
    <name evidence="9" type="ORF">ADH66_13035</name>
    <name evidence="10" type="ORF">I5Q82_03365</name>
</gene>
<evidence type="ECO:0000256" key="6">
    <source>
        <dbReference type="SAM" id="SignalP"/>
    </source>
</evidence>
<proteinExistence type="inferred from homology"/>
<dbReference type="KEGG" id="amur:ADH66_13035"/>
<dbReference type="GO" id="GO:0030246">
    <property type="term" value="F:carbohydrate binding"/>
    <property type="evidence" value="ECO:0007669"/>
    <property type="project" value="InterPro"/>
</dbReference>
<dbReference type="EMBL" id="CP021422">
    <property type="protein sequence ID" value="ASB41495.1"/>
    <property type="molecule type" value="Genomic_DNA"/>
</dbReference>
<feature type="transmembrane region" description="Helical" evidence="5">
    <location>
        <begin position="2096"/>
        <end position="2117"/>
    </location>
</feature>
<feature type="domain" description="SpaA-like prealbumin fold" evidence="7">
    <location>
        <begin position="526"/>
        <end position="584"/>
    </location>
</feature>